<feature type="transmembrane region" description="Helical" evidence="2">
    <location>
        <begin position="175"/>
        <end position="195"/>
    </location>
</feature>
<dbReference type="GO" id="GO:0046872">
    <property type="term" value="F:metal ion binding"/>
    <property type="evidence" value="ECO:0007669"/>
    <property type="project" value="UniProtKB-KW"/>
</dbReference>
<dbReference type="Pfam" id="PF14342">
    <property type="entry name" value="DUF4396"/>
    <property type="match status" value="1"/>
</dbReference>
<feature type="transmembrane region" description="Helical" evidence="2">
    <location>
        <begin position="207"/>
        <end position="229"/>
    </location>
</feature>
<feature type="domain" description="HMA" evidence="3">
    <location>
        <begin position="44"/>
        <end position="108"/>
    </location>
</feature>
<protein>
    <submittedName>
        <fullName evidence="4">DUF4396 domain-containing protein</fullName>
    </submittedName>
</protein>
<dbReference type="AlphaFoldDB" id="A0A7J4GR54"/>
<dbReference type="PROSITE" id="PS50846">
    <property type="entry name" value="HMA_2"/>
    <property type="match status" value="1"/>
</dbReference>
<gene>
    <name evidence="4" type="ORF">EYQ70_01715</name>
</gene>
<evidence type="ECO:0000313" key="4">
    <source>
        <dbReference type="EMBL" id="HIF37123.1"/>
    </source>
</evidence>
<feature type="transmembrane region" description="Helical" evidence="2">
    <location>
        <begin position="145"/>
        <end position="163"/>
    </location>
</feature>
<organism evidence="4 5">
    <name type="scientific">Marine Group III euryarchaeote</name>
    <dbReference type="NCBI Taxonomy" id="2173149"/>
    <lineage>
        <taxon>Archaea</taxon>
        <taxon>Methanobacteriati</taxon>
        <taxon>Thermoplasmatota</taxon>
        <taxon>Thermoplasmata</taxon>
        <taxon>Candidatus Thermoprofundales</taxon>
    </lineage>
</organism>
<dbReference type="EMBL" id="DUCX01000027">
    <property type="protein sequence ID" value="HIF37123.1"/>
    <property type="molecule type" value="Genomic_DNA"/>
</dbReference>
<feature type="transmembrane region" description="Helical" evidence="2">
    <location>
        <begin position="241"/>
        <end position="262"/>
    </location>
</feature>
<dbReference type="InterPro" id="IPR017969">
    <property type="entry name" value="Heavy-metal-associated_CS"/>
</dbReference>
<dbReference type="Pfam" id="PF00403">
    <property type="entry name" value="HMA"/>
    <property type="match status" value="1"/>
</dbReference>
<evidence type="ECO:0000256" key="1">
    <source>
        <dbReference type="ARBA" id="ARBA00022723"/>
    </source>
</evidence>
<keyword evidence="2" id="KW-1133">Transmembrane helix</keyword>
<name>A0A7J4GR54_9ARCH</name>
<accession>A0A7J4GR54</accession>
<evidence type="ECO:0000256" key="2">
    <source>
        <dbReference type="SAM" id="Phobius"/>
    </source>
</evidence>
<proteinExistence type="predicted"/>
<dbReference type="InterPro" id="IPR036163">
    <property type="entry name" value="HMA_dom_sf"/>
</dbReference>
<keyword evidence="1" id="KW-0479">Metal-binding</keyword>
<keyword evidence="2" id="KW-0472">Membrane</keyword>
<dbReference type="SUPFAM" id="SSF55008">
    <property type="entry name" value="HMA, heavy metal-associated domain"/>
    <property type="match status" value="1"/>
</dbReference>
<comment type="caution">
    <text evidence="4">The sequence shown here is derived from an EMBL/GenBank/DDBJ whole genome shotgun (WGS) entry which is preliminary data.</text>
</comment>
<dbReference type="InterPro" id="IPR025509">
    <property type="entry name" value="DUF4396"/>
</dbReference>
<dbReference type="CDD" id="cd00371">
    <property type="entry name" value="HMA"/>
    <property type="match status" value="1"/>
</dbReference>
<keyword evidence="2" id="KW-0812">Transmembrane</keyword>
<dbReference type="Proteomes" id="UP000585802">
    <property type="component" value="Unassembled WGS sequence"/>
</dbReference>
<evidence type="ECO:0000259" key="3">
    <source>
        <dbReference type="PROSITE" id="PS50846"/>
    </source>
</evidence>
<evidence type="ECO:0000313" key="5">
    <source>
        <dbReference type="Proteomes" id="UP000585802"/>
    </source>
</evidence>
<dbReference type="PROSITE" id="PS01047">
    <property type="entry name" value="HMA_1"/>
    <property type="match status" value="1"/>
</dbReference>
<dbReference type="Gene3D" id="3.30.70.100">
    <property type="match status" value="1"/>
</dbReference>
<dbReference type="InterPro" id="IPR006121">
    <property type="entry name" value="HMA_dom"/>
</dbReference>
<sequence length="275" mass="30251">MRGLNLSKSSQAISFTHFEQYRVTNKPLFQSMFVIFYMGETASKEYILGVGGMTCNGCANNVKTALSAVAGVSAVNIDLDGAKATVNAEVDNQEVLEVAVTNAGYSIHEPGAPLDLLQTISSPKLPEFNWSDVSVWKQSAHNTKWCLIGCSIGEFGTLAYYSSSGIASDLELYSNIWYFYAILPLINGLITSVMLETGILMRGQMDFRNALSTALGMSFISMLMMEIAMEITDLLFTNGELGMSPLAIPFMLVVGFLTPWPYNYWRLKKYGQACH</sequence>
<reference evidence="5" key="1">
    <citation type="journal article" date="2019" name="bioRxiv">
        <title>Genome diversification in globally distributed novel marine Proteobacteria is linked to environmental adaptation.</title>
        <authorList>
            <person name="Zhou Z."/>
            <person name="Tran P.Q."/>
            <person name="Kieft K."/>
            <person name="Anantharaman K."/>
        </authorList>
    </citation>
    <scope>NUCLEOTIDE SEQUENCE [LARGE SCALE GENOMIC DNA]</scope>
</reference>